<evidence type="ECO:0000256" key="1">
    <source>
        <dbReference type="SAM" id="Phobius"/>
    </source>
</evidence>
<protein>
    <submittedName>
        <fullName evidence="2">Uncharacterized protein</fullName>
    </submittedName>
</protein>
<organism evidence="2 3">
    <name type="scientific">Penicillium antarcticum</name>
    <dbReference type="NCBI Taxonomy" id="416450"/>
    <lineage>
        <taxon>Eukaryota</taxon>
        <taxon>Fungi</taxon>
        <taxon>Dikarya</taxon>
        <taxon>Ascomycota</taxon>
        <taxon>Pezizomycotina</taxon>
        <taxon>Eurotiomycetes</taxon>
        <taxon>Eurotiomycetidae</taxon>
        <taxon>Eurotiales</taxon>
        <taxon>Aspergillaceae</taxon>
        <taxon>Penicillium</taxon>
    </lineage>
</organism>
<dbReference type="AlphaFoldDB" id="A0A1V6PRT0"/>
<name>A0A1V6PRT0_9EURO</name>
<sequence length="213" mass="24552">MATFNDLTSYGLGISPRECIGDDEVVQSTSCIIWSVVLLFAIQFVLLHVAVVIVDRFIQLFTPRLLTLVICVCAELEDDCDDLNLTWLAWLLNIVAKISTTEDDRQQQKELIKEQERVLYKDELRQHKYDYLVHTLGHLETQAANETLTADQVQTTCDLDFELSVLSFAAANTADQFRQLEIHRRDGAWIRADRRSNNRWSMYKTGRLLCLLL</sequence>
<proteinExistence type="predicted"/>
<dbReference type="OrthoDB" id="4368353at2759"/>
<keyword evidence="1" id="KW-0812">Transmembrane</keyword>
<dbReference type="Proteomes" id="UP000191672">
    <property type="component" value="Unassembled WGS sequence"/>
</dbReference>
<feature type="transmembrane region" description="Helical" evidence="1">
    <location>
        <begin position="32"/>
        <end position="54"/>
    </location>
</feature>
<evidence type="ECO:0000313" key="2">
    <source>
        <dbReference type="EMBL" id="OQD79621.1"/>
    </source>
</evidence>
<keyword evidence="3" id="KW-1185">Reference proteome</keyword>
<keyword evidence="1" id="KW-0472">Membrane</keyword>
<comment type="caution">
    <text evidence="2">The sequence shown here is derived from an EMBL/GenBank/DDBJ whole genome shotgun (WGS) entry which is preliminary data.</text>
</comment>
<accession>A0A1V6PRT0</accession>
<dbReference type="EMBL" id="MDYN01000047">
    <property type="protein sequence ID" value="OQD79621.1"/>
    <property type="molecule type" value="Genomic_DNA"/>
</dbReference>
<evidence type="ECO:0000313" key="3">
    <source>
        <dbReference type="Proteomes" id="UP000191672"/>
    </source>
</evidence>
<keyword evidence="1" id="KW-1133">Transmembrane helix</keyword>
<reference evidence="3" key="1">
    <citation type="journal article" date="2017" name="Nat. Microbiol.">
        <title>Global analysis of biosynthetic gene clusters reveals vast potential of secondary metabolite production in Penicillium species.</title>
        <authorList>
            <person name="Nielsen J.C."/>
            <person name="Grijseels S."/>
            <person name="Prigent S."/>
            <person name="Ji B."/>
            <person name="Dainat J."/>
            <person name="Nielsen K.F."/>
            <person name="Frisvad J.C."/>
            <person name="Workman M."/>
            <person name="Nielsen J."/>
        </authorList>
    </citation>
    <scope>NUCLEOTIDE SEQUENCE [LARGE SCALE GENOMIC DNA]</scope>
    <source>
        <strain evidence="3">IBT 31811</strain>
    </source>
</reference>
<gene>
    <name evidence="2" type="ORF">PENANT_c047G10697</name>
</gene>